<keyword evidence="2 4" id="KW-0863">Zinc-finger</keyword>
<feature type="compositionally biased region" description="Polar residues" evidence="5">
    <location>
        <begin position="363"/>
        <end position="372"/>
    </location>
</feature>
<evidence type="ECO:0000256" key="5">
    <source>
        <dbReference type="SAM" id="MobiDB-lite"/>
    </source>
</evidence>
<dbReference type="SMART" id="SM00184">
    <property type="entry name" value="RING"/>
    <property type="match status" value="1"/>
</dbReference>
<feature type="region of interest" description="Disordered" evidence="5">
    <location>
        <begin position="536"/>
        <end position="588"/>
    </location>
</feature>
<dbReference type="PROSITE" id="PS00518">
    <property type="entry name" value="ZF_RING_1"/>
    <property type="match status" value="1"/>
</dbReference>
<feature type="compositionally biased region" description="Acidic residues" evidence="5">
    <location>
        <begin position="442"/>
        <end position="473"/>
    </location>
</feature>
<accession>F0UIS9</accession>
<organism evidence="8">
    <name type="scientific">Ajellomyces capsulatus (strain H88)</name>
    <name type="common">Darling's disease fungus</name>
    <name type="synonym">Histoplasma capsulatum</name>
    <dbReference type="NCBI Taxonomy" id="544711"/>
    <lineage>
        <taxon>Eukaryota</taxon>
        <taxon>Fungi</taxon>
        <taxon>Dikarya</taxon>
        <taxon>Ascomycota</taxon>
        <taxon>Pezizomycotina</taxon>
        <taxon>Eurotiomycetes</taxon>
        <taxon>Eurotiomycetidae</taxon>
        <taxon>Onygenales</taxon>
        <taxon>Ajellomycetaceae</taxon>
        <taxon>Histoplasma</taxon>
    </lineage>
</organism>
<sequence length="588" mass="64949">MSSLVGDNSKLHSINGRDRILVTILRRMKKNEEEVEGRLAGNPKQRWSHGQKGITPSNFCCLAKPCPSTQGRKTLSVYLSNTKDNQSSCCSIPNPYPCVGLPNGHRERNRGVMSAPSTIGLGAASTNPGSSLTTDTSGLLRTVQGHVGDIRALIYCGVCVKLLYEPFTLACGHTFCYSCLTQWFVSHQRKKTCPDCRASVSAQPAPAYLIREIVHTFITRAELLENDGTTKEHLMNKRAETEKMESDKSSTDPVNGGLFQGCFKCPLPLNEPINDIADGVTRCPHCAWELEDGGCLHCGYMMDGLSDSDFSDDDDSISMTDEIDDVEDGFSSIDTDGIAWNELDPELQYHMYYHRHYHPGFRQTSDGSSVMHRSTDHSEDEDLHDSEMSDFIDDGTIDEGIETDHSTVVGAATIVSDSESDLEAHVGSRALRSRIRQTTSFDDGDDHDDEDHDEGNNDDGETQGMIDDDDDDDPVRAPTRAVQRRCEISSASIDHPTRLRYRATNASPRTSVSDSDDDEHCEEGFSFSNALDRVRASGSNVHSPEPLDYDSDVPVAPISSRRRGSRPGRIRPSQRRGRHQGRAPEISN</sequence>
<evidence type="ECO:0000256" key="1">
    <source>
        <dbReference type="ARBA" id="ARBA00022723"/>
    </source>
</evidence>
<dbReference type="Pfam" id="PF00097">
    <property type="entry name" value="zf-C3HC4"/>
    <property type="match status" value="1"/>
</dbReference>
<dbReference type="InterPro" id="IPR013083">
    <property type="entry name" value="Znf_RING/FYVE/PHD"/>
</dbReference>
<feature type="compositionally biased region" description="Polar residues" evidence="5">
    <location>
        <begin position="504"/>
        <end position="513"/>
    </location>
</feature>
<dbReference type="HOGENOM" id="CLU_029627_1_0_1"/>
<evidence type="ECO:0000313" key="7">
    <source>
        <dbReference type="EMBL" id="EGC45632.1"/>
    </source>
</evidence>
<reference evidence="8" key="1">
    <citation type="submission" date="2008-07" db="EMBL/GenBank/DDBJ databases">
        <title>Annotation of Ajellomyces capsulatus strain H88.</title>
        <authorList>
            <person name="Champion M."/>
            <person name="Cuomo C."/>
            <person name="Ma L.-J."/>
            <person name="Henn M.R."/>
            <person name="Sil A."/>
            <person name="Goldman B."/>
            <person name="Young S.K."/>
            <person name="Kodira C.D."/>
            <person name="Zeng Q."/>
            <person name="Koehrsen M."/>
            <person name="Alvarado L."/>
            <person name="Berlin A."/>
            <person name="Borenstein D."/>
            <person name="Chen Z."/>
            <person name="Engels R."/>
            <person name="Freedman E."/>
            <person name="Gellesch M."/>
            <person name="Goldberg J."/>
            <person name="Griggs A."/>
            <person name="Gujja S."/>
            <person name="Heiman D."/>
            <person name="Hepburn T."/>
            <person name="Howarth C."/>
            <person name="Jen D."/>
            <person name="Larson L."/>
            <person name="Lewis B."/>
            <person name="Mehta T."/>
            <person name="Park D."/>
            <person name="Pearson M."/>
            <person name="Roberts A."/>
            <person name="Saif S."/>
            <person name="Shea T."/>
            <person name="Shenoy N."/>
            <person name="Sisk P."/>
            <person name="Stolte C."/>
            <person name="Sykes S."/>
            <person name="Walk T."/>
            <person name="White J."/>
            <person name="Yandava C."/>
            <person name="Klein B."/>
            <person name="McEwen J.G."/>
            <person name="Puccia R."/>
            <person name="Goldman G.H."/>
            <person name="Felipe M.S."/>
            <person name="Nino-Vega G."/>
            <person name="San-Blas G."/>
            <person name="Taylor J."/>
            <person name="Mendoza L."/>
            <person name="Galagan J."/>
            <person name="Nusbaum C."/>
            <person name="Birren B."/>
        </authorList>
    </citation>
    <scope>NUCLEOTIDE SEQUENCE [LARGE SCALE GENOMIC DNA]</scope>
    <source>
        <strain evidence="8">H88</strain>
    </source>
</reference>
<dbReference type="InterPro" id="IPR017907">
    <property type="entry name" value="Znf_RING_CS"/>
</dbReference>
<dbReference type="PANTHER" id="PTHR23327">
    <property type="entry name" value="RING FINGER PROTEIN 127"/>
    <property type="match status" value="1"/>
</dbReference>
<dbReference type="GO" id="GO:0008270">
    <property type="term" value="F:zinc ion binding"/>
    <property type="evidence" value="ECO:0007669"/>
    <property type="project" value="UniProtKB-KW"/>
</dbReference>
<feature type="region of interest" description="Disordered" evidence="5">
    <location>
        <begin position="363"/>
        <end position="404"/>
    </location>
</feature>
<dbReference type="EMBL" id="DS990639">
    <property type="protein sequence ID" value="EGC45632.1"/>
    <property type="molecule type" value="Genomic_DNA"/>
</dbReference>
<keyword evidence="1" id="KW-0479">Metal-binding</keyword>
<gene>
    <name evidence="7" type="ORF">HCEG_04847</name>
</gene>
<feature type="domain" description="RING-type" evidence="6">
    <location>
        <begin position="156"/>
        <end position="197"/>
    </location>
</feature>
<evidence type="ECO:0000256" key="3">
    <source>
        <dbReference type="ARBA" id="ARBA00022833"/>
    </source>
</evidence>
<keyword evidence="3" id="KW-0862">Zinc</keyword>
<dbReference type="AlphaFoldDB" id="F0UIS9"/>
<dbReference type="SUPFAM" id="SSF57850">
    <property type="entry name" value="RING/U-box"/>
    <property type="match status" value="1"/>
</dbReference>
<dbReference type="InterPro" id="IPR001841">
    <property type="entry name" value="Znf_RING"/>
</dbReference>
<dbReference type="OrthoDB" id="6105938at2759"/>
<dbReference type="InterPro" id="IPR018957">
    <property type="entry name" value="Znf_C3HC4_RING-type"/>
</dbReference>
<dbReference type="OMA" id="CLDLMHK"/>
<dbReference type="PROSITE" id="PS50089">
    <property type="entry name" value="ZF_RING_2"/>
    <property type="match status" value="1"/>
</dbReference>
<name>F0UIS9_AJEC8</name>
<evidence type="ECO:0000313" key="8">
    <source>
        <dbReference type="Proteomes" id="UP000008142"/>
    </source>
</evidence>
<evidence type="ECO:0000256" key="4">
    <source>
        <dbReference type="PROSITE-ProRule" id="PRU00175"/>
    </source>
</evidence>
<protein>
    <recommendedName>
        <fullName evidence="6">RING-type domain-containing protein</fullName>
    </recommendedName>
</protein>
<evidence type="ECO:0000259" key="6">
    <source>
        <dbReference type="PROSITE" id="PS50089"/>
    </source>
</evidence>
<feature type="region of interest" description="Disordered" evidence="5">
    <location>
        <begin position="418"/>
        <end position="523"/>
    </location>
</feature>
<dbReference type="STRING" id="544711.F0UIS9"/>
<feature type="compositionally biased region" description="Acidic residues" evidence="5">
    <location>
        <begin position="378"/>
        <end position="401"/>
    </location>
</feature>
<evidence type="ECO:0000256" key="2">
    <source>
        <dbReference type="ARBA" id="ARBA00022771"/>
    </source>
</evidence>
<dbReference type="Proteomes" id="UP000008142">
    <property type="component" value="Unassembled WGS sequence"/>
</dbReference>
<dbReference type="VEuPathDB" id="FungiDB:I7I53_04453"/>
<dbReference type="Gene3D" id="3.30.40.10">
    <property type="entry name" value="Zinc/RING finger domain, C3HC4 (zinc finger)"/>
    <property type="match status" value="1"/>
</dbReference>
<feature type="compositionally biased region" description="Basic residues" evidence="5">
    <location>
        <begin position="560"/>
        <end position="581"/>
    </location>
</feature>
<proteinExistence type="predicted"/>